<comment type="caution">
    <text evidence="2">The sequence shown here is derived from an EMBL/GenBank/DDBJ whole genome shotgun (WGS) entry which is preliminary data.</text>
</comment>
<keyword evidence="1" id="KW-0812">Transmembrane</keyword>
<name>A0A2S5GD16_9BACL</name>
<evidence type="ECO:0000256" key="1">
    <source>
        <dbReference type="SAM" id="Phobius"/>
    </source>
</evidence>
<gene>
    <name evidence="2" type="ORF">C4B60_08635</name>
</gene>
<dbReference type="EMBL" id="PREZ01000003">
    <property type="protein sequence ID" value="PPA70848.1"/>
    <property type="molecule type" value="Genomic_DNA"/>
</dbReference>
<proteinExistence type="predicted"/>
<evidence type="ECO:0000313" key="3">
    <source>
        <dbReference type="Proteomes" id="UP000239047"/>
    </source>
</evidence>
<dbReference type="AlphaFoldDB" id="A0A2S5GD16"/>
<organism evidence="2 3">
    <name type="scientific">Jeotgalibacillus proteolyticus</name>
    <dbReference type="NCBI Taxonomy" id="2082395"/>
    <lineage>
        <taxon>Bacteria</taxon>
        <taxon>Bacillati</taxon>
        <taxon>Bacillota</taxon>
        <taxon>Bacilli</taxon>
        <taxon>Bacillales</taxon>
        <taxon>Caryophanaceae</taxon>
        <taxon>Jeotgalibacillus</taxon>
    </lineage>
</organism>
<dbReference type="RefSeq" id="WP_104057598.1">
    <property type="nucleotide sequence ID" value="NZ_PREZ01000003.1"/>
</dbReference>
<feature type="transmembrane region" description="Helical" evidence="1">
    <location>
        <begin position="7"/>
        <end position="26"/>
    </location>
</feature>
<protein>
    <submittedName>
        <fullName evidence="2">Uncharacterized protein</fullName>
    </submittedName>
</protein>
<keyword evidence="3" id="KW-1185">Reference proteome</keyword>
<reference evidence="2 3" key="1">
    <citation type="submission" date="2018-02" db="EMBL/GenBank/DDBJ databases">
        <title>Jeotgalibacillus proteolyticum sp. nov. a protease producing bacterium isolated from ocean sediments of Laizhou Bay.</title>
        <authorList>
            <person name="Li Y."/>
        </authorList>
    </citation>
    <scope>NUCLEOTIDE SEQUENCE [LARGE SCALE GENOMIC DNA]</scope>
    <source>
        <strain evidence="2 3">22-7</strain>
    </source>
</reference>
<keyword evidence="1" id="KW-0472">Membrane</keyword>
<sequence length="69" mass="7227">MVHKAFLLLAGILAGFALIVLPILLVPTPGTLLALLALIITVIGVIAVVVFSLVLILKALKAIFSKCKH</sequence>
<accession>A0A2S5GD16</accession>
<dbReference type="Proteomes" id="UP000239047">
    <property type="component" value="Unassembled WGS sequence"/>
</dbReference>
<evidence type="ECO:0000313" key="2">
    <source>
        <dbReference type="EMBL" id="PPA70848.1"/>
    </source>
</evidence>
<feature type="transmembrane region" description="Helical" evidence="1">
    <location>
        <begin position="32"/>
        <end position="57"/>
    </location>
</feature>
<keyword evidence="1" id="KW-1133">Transmembrane helix</keyword>